<protein>
    <submittedName>
        <fullName evidence="1">WXG100 family type VII secretion target</fullName>
    </submittedName>
</protein>
<comment type="caution">
    <text evidence="1">The sequence shown here is derived from an EMBL/GenBank/DDBJ whole genome shotgun (WGS) entry which is preliminary data.</text>
</comment>
<dbReference type="EMBL" id="JBHTIR010001221">
    <property type="protein sequence ID" value="MFD0852288.1"/>
    <property type="molecule type" value="Genomic_DNA"/>
</dbReference>
<dbReference type="Proteomes" id="UP001597083">
    <property type="component" value="Unassembled WGS sequence"/>
</dbReference>
<name>A0ABW3CF04_9ACTN</name>
<accession>A0ABW3CF04</accession>
<evidence type="ECO:0000313" key="1">
    <source>
        <dbReference type="EMBL" id="MFD0852288.1"/>
    </source>
</evidence>
<dbReference type="InterPro" id="IPR036689">
    <property type="entry name" value="ESAT-6-like_sf"/>
</dbReference>
<evidence type="ECO:0000313" key="2">
    <source>
        <dbReference type="Proteomes" id="UP001597083"/>
    </source>
</evidence>
<proteinExistence type="predicted"/>
<dbReference type="Gene3D" id="1.10.287.1060">
    <property type="entry name" value="ESAT-6-like"/>
    <property type="match status" value="1"/>
</dbReference>
<dbReference type="SUPFAM" id="SSF140453">
    <property type="entry name" value="EsxAB dimer-like"/>
    <property type="match status" value="1"/>
</dbReference>
<gene>
    <name evidence="1" type="ORF">ACFQ07_08645</name>
</gene>
<sequence length="101" mass="11213">MTYELYADPEGIKRAGRGFHDGAGDLRKIHTRLDGVLKAEGKCWGADETGKSFEENYLKGCEDVLKAFGELAKGLEEVRKGVDQMADEYKAAEENSTIRRA</sequence>
<organism evidence="1 2">
    <name type="scientific">Actinomadura adrarensis</name>
    <dbReference type="NCBI Taxonomy" id="1819600"/>
    <lineage>
        <taxon>Bacteria</taxon>
        <taxon>Bacillati</taxon>
        <taxon>Actinomycetota</taxon>
        <taxon>Actinomycetes</taxon>
        <taxon>Streptosporangiales</taxon>
        <taxon>Thermomonosporaceae</taxon>
        <taxon>Actinomadura</taxon>
    </lineage>
</organism>
<keyword evidence="2" id="KW-1185">Reference proteome</keyword>
<reference evidence="2" key="1">
    <citation type="journal article" date="2019" name="Int. J. Syst. Evol. Microbiol.">
        <title>The Global Catalogue of Microorganisms (GCM) 10K type strain sequencing project: providing services to taxonomists for standard genome sequencing and annotation.</title>
        <authorList>
            <consortium name="The Broad Institute Genomics Platform"/>
            <consortium name="The Broad Institute Genome Sequencing Center for Infectious Disease"/>
            <person name="Wu L."/>
            <person name="Ma J."/>
        </authorList>
    </citation>
    <scope>NUCLEOTIDE SEQUENCE [LARGE SCALE GENOMIC DNA]</scope>
    <source>
        <strain evidence="2">JCM 31696</strain>
    </source>
</reference>